<evidence type="ECO:0000256" key="1">
    <source>
        <dbReference type="SAM" id="SignalP"/>
    </source>
</evidence>
<sequence>MKLNKLLLSLVLATSITVVGCGVKEEPIDNVQKEEQTQNEQVSLSYDTTKEVLEVKDKNTKVFYPQIKDYPGELLMDYINQSLKKTADLYANEDPYTDVKVDYEITKMDNDILSVLFKGTGKIEGHGEINIKHSVNIDMKSSNEINYNNLVKDNDGLMKMLNKKAKEKGLESVEAEGIRVYFEEENVVFYYMPLDDSAKEFIELSIPMNELKGLLNTEFGEIPAS</sequence>
<accession>A0ABY8EIS8</accession>
<dbReference type="EMBL" id="CP120733">
    <property type="protein sequence ID" value="WFD11592.1"/>
    <property type="molecule type" value="Genomic_DNA"/>
</dbReference>
<organism evidence="2 3">
    <name type="scientific">Tepidibacter hydrothermalis</name>
    <dbReference type="NCBI Taxonomy" id="3036126"/>
    <lineage>
        <taxon>Bacteria</taxon>
        <taxon>Bacillati</taxon>
        <taxon>Bacillota</taxon>
        <taxon>Clostridia</taxon>
        <taxon>Peptostreptococcales</taxon>
        <taxon>Peptostreptococcaceae</taxon>
        <taxon>Tepidibacter</taxon>
    </lineage>
</organism>
<dbReference type="PROSITE" id="PS51257">
    <property type="entry name" value="PROKAR_LIPOPROTEIN"/>
    <property type="match status" value="1"/>
</dbReference>
<evidence type="ECO:0000313" key="2">
    <source>
        <dbReference type="EMBL" id="WFD11592.1"/>
    </source>
</evidence>
<dbReference type="RefSeq" id="WP_277733685.1">
    <property type="nucleotide sequence ID" value="NZ_CP120733.1"/>
</dbReference>
<name>A0ABY8EIS8_9FIRM</name>
<gene>
    <name evidence="2" type="ORF">P4S50_05815</name>
</gene>
<reference evidence="2 3" key="1">
    <citation type="submission" date="2023-03" db="EMBL/GenBank/DDBJ databases">
        <title>Complete genome sequence of Tepidibacter sp. SWIR-1, isolated from a deep-sea hydrothermal vent.</title>
        <authorList>
            <person name="Li X."/>
        </authorList>
    </citation>
    <scope>NUCLEOTIDE SEQUENCE [LARGE SCALE GENOMIC DNA]</scope>
    <source>
        <strain evidence="2 3">SWIR-1</strain>
    </source>
</reference>
<evidence type="ECO:0000313" key="3">
    <source>
        <dbReference type="Proteomes" id="UP001222800"/>
    </source>
</evidence>
<protein>
    <recommendedName>
        <fullName evidence="4">DUF3298 domain-containing protein</fullName>
    </recommendedName>
</protein>
<dbReference type="Proteomes" id="UP001222800">
    <property type="component" value="Chromosome"/>
</dbReference>
<keyword evidence="1" id="KW-0732">Signal</keyword>
<feature type="signal peptide" evidence="1">
    <location>
        <begin position="1"/>
        <end position="20"/>
    </location>
</feature>
<feature type="chain" id="PRO_5046330301" description="DUF3298 domain-containing protein" evidence="1">
    <location>
        <begin position="21"/>
        <end position="225"/>
    </location>
</feature>
<keyword evidence="3" id="KW-1185">Reference proteome</keyword>
<proteinExistence type="predicted"/>
<evidence type="ECO:0008006" key="4">
    <source>
        <dbReference type="Google" id="ProtNLM"/>
    </source>
</evidence>